<dbReference type="AlphaFoldDB" id="A0A8S0V8Z4"/>
<dbReference type="EMBL" id="CACTIH010009220">
    <property type="protein sequence ID" value="CAA3027792.1"/>
    <property type="molecule type" value="Genomic_DNA"/>
</dbReference>
<organism evidence="2 3">
    <name type="scientific">Olea europaea subsp. europaea</name>
    <dbReference type="NCBI Taxonomy" id="158383"/>
    <lineage>
        <taxon>Eukaryota</taxon>
        <taxon>Viridiplantae</taxon>
        <taxon>Streptophyta</taxon>
        <taxon>Embryophyta</taxon>
        <taxon>Tracheophyta</taxon>
        <taxon>Spermatophyta</taxon>
        <taxon>Magnoliopsida</taxon>
        <taxon>eudicotyledons</taxon>
        <taxon>Gunneridae</taxon>
        <taxon>Pentapetalae</taxon>
        <taxon>asterids</taxon>
        <taxon>lamiids</taxon>
        <taxon>Lamiales</taxon>
        <taxon>Oleaceae</taxon>
        <taxon>Oleeae</taxon>
        <taxon>Olea</taxon>
    </lineage>
</organism>
<accession>A0A8S0V8Z4</accession>
<reference evidence="2 3" key="1">
    <citation type="submission" date="2019-12" db="EMBL/GenBank/DDBJ databases">
        <authorList>
            <person name="Alioto T."/>
            <person name="Alioto T."/>
            <person name="Gomez Garrido J."/>
        </authorList>
    </citation>
    <scope>NUCLEOTIDE SEQUENCE [LARGE SCALE GENOMIC DNA]</scope>
</reference>
<evidence type="ECO:0000313" key="3">
    <source>
        <dbReference type="Proteomes" id="UP000594638"/>
    </source>
</evidence>
<dbReference type="Proteomes" id="UP000594638">
    <property type="component" value="Unassembled WGS sequence"/>
</dbReference>
<sequence>MGGGGMREGFAAQMPPSPMGGMPPMPPFGMLPMGYGDDGMGGGIAAQMPPSPMGGMPPMHHLSGWILKAKLMSKIAVKKIEEANGVVLLTT</sequence>
<feature type="region of interest" description="Disordered" evidence="1">
    <location>
        <begin position="1"/>
        <end position="23"/>
    </location>
</feature>
<proteinExistence type="predicted"/>
<keyword evidence="3" id="KW-1185">Reference proteome</keyword>
<comment type="caution">
    <text evidence="2">The sequence shown here is derived from an EMBL/GenBank/DDBJ whole genome shotgun (WGS) entry which is preliminary data.</text>
</comment>
<evidence type="ECO:0000313" key="2">
    <source>
        <dbReference type="EMBL" id="CAA3027792.1"/>
    </source>
</evidence>
<protein>
    <submittedName>
        <fullName evidence="2">Uncharacterized protein</fullName>
    </submittedName>
</protein>
<name>A0A8S0V8Z4_OLEEU</name>
<gene>
    <name evidence="2" type="ORF">OLEA9_A114992</name>
</gene>
<dbReference type="Gramene" id="OE9A114992T1">
    <property type="protein sequence ID" value="OE9A114992C1"/>
    <property type="gene ID" value="OE9A114992"/>
</dbReference>
<evidence type="ECO:0000256" key="1">
    <source>
        <dbReference type="SAM" id="MobiDB-lite"/>
    </source>
</evidence>